<evidence type="ECO:0000313" key="2">
    <source>
        <dbReference type="Proteomes" id="UP000821853"/>
    </source>
</evidence>
<organism evidence="1 2">
    <name type="scientific">Haemaphysalis longicornis</name>
    <name type="common">Bush tick</name>
    <dbReference type="NCBI Taxonomy" id="44386"/>
    <lineage>
        <taxon>Eukaryota</taxon>
        <taxon>Metazoa</taxon>
        <taxon>Ecdysozoa</taxon>
        <taxon>Arthropoda</taxon>
        <taxon>Chelicerata</taxon>
        <taxon>Arachnida</taxon>
        <taxon>Acari</taxon>
        <taxon>Parasitiformes</taxon>
        <taxon>Ixodida</taxon>
        <taxon>Ixodoidea</taxon>
        <taxon>Ixodidae</taxon>
        <taxon>Haemaphysalinae</taxon>
        <taxon>Haemaphysalis</taxon>
    </lineage>
</organism>
<accession>A0A9J6FZL4</accession>
<sequence>MNNTLRDSVPTTYIHDLSVNERYSLFDDRSENLSIPPLFSMLPVYERQLTDSAKFGALGTLLATGMMQTSLVRLPANSTFRKEIARRLHCFNDTAESLYNNLDLSLPVASAQVALSALQALPRSDHLRLRTFNRLQTFFAVMCYLLCAPTASKGSLLAEAICNEAVKNSDSFQLAFECAADSAMNPGVKCHMF</sequence>
<dbReference type="VEuPathDB" id="VectorBase:HLOH_061625"/>
<evidence type="ECO:0000313" key="1">
    <source>
        <dbReference type="EMBL" id="KAH9368565.1"/>
    </source>
</evidence>
<reference evidence="1 2" key="1">
    <citation type="journal article" date="2020" name="Cell">
        <title>Large-Scale Comparative Analyses of Tick Genomes Elucidate Their Genetic Diversity and Vector Capacities.</title>
        <authorList>
            <consortium name="Tick Genome and Microbiome Consortium (TIGMIC)"/>
            <person name="Jia N."/>
            <person name="Wang J."/>
            <person name="Shi W."/>
            <person name="Du L."/>
            <person name="Sun Y."/>
            <person name="Zhan W."/>
            <person name="Jiang J.F."/>
            <person name="Wang Q."/>
            <person name="Zhang B."/>
            <person name="Ji P."/>
            <person name="Bell-Sakyi L."/>
            <person name="Cui X.M."/>
            <person name="Yuan T.T."/>
            <person name="Jiang B.G."/>
            <person name="Yang W.F."/>
            <person name="Lam T.T."/>
            <person name="Chang Q.C."/>
            <person name="Ding S.J."/>
            <person name="Wang X.J."/>
            <person name="Zhu J.G."/>
            <person name="Ruan X.D."/>
            <person name="Zhao L."/>
            <person name="Wei J.T."/>
            <person name="Ye R.Z."/>
            <person name="Que T.C."/>
            <person name="Du C.H."/>
            <person name="Zhou Y.H."/>
            <person name="Cheng J.X."/>
            <person name="Dai P.F."/>
            <person name="Guo W.B."/>
            <person name="Han X.H."/>
            <person name="Huang E.J."/>
            <person name="Li L.F."/>
            <person name="Wei W."/>
            <person name="Gao Y.C."/>
            <person name="Liu J.Z."/>
            <person name="Shao H.Z."/>
            <person name="Wang X."/>
            <person name="Wang C.C."/>
            <person name="Yang T.C."/>
            <person name="Huo Q.B."/>
            <person name="Li W."/>
            <person name="Chen H.Y."/>
            <person name="Chen S.E."/>
            <person name="Zhou L.G."/>
            <person name="Ni X.B."/>
            <person name="Tian J.H."/>
            <person name="Sheng Y."/>
            <person name="Liu T."/>
            <person name="Pan Y.S."/>
            <person name="Xia L.Y."/>
            <person name="Li J."/>
            <person name="Zhao F."/>
            <person name="Cao W.C."/>
        </authorList>
    </citation>
    <scope>NUCLEOTIDE SEQUENCE [LARGE SCALE GENOMIC DNA]</scope>
    <source>
        <strain evidence="1">HaeL-2018</strain>
    </source>
</reference>
<name>A0A9J6FZL4_HAELO</name>
<dbReference type="SUPFAM" id="SSF55486">
    <property type="entry name" value="Metalloproteases ('zincins'), catalytic domain"/>
    <property type="match status" value="1"/>
</dbReference>
<dbReference type="PROSITE" id="PS51885">
    <property type="entry name" value="NEPRILYSIN"/>
    <property type="match status" value="1"/>
</dbReference>
<dbReference type="Gene3D" id="3.40.390.10">
    <property type="entry name" value="Collagenase (Catalytic Domain)"/>
    <property type="match status" value="1"/>
</dbReference>
<dbReference type="OrthoDB" id="6501657at2759"/>
<dbReference type="AlphaFoldDB" id="A0A9J6FZL4"/>
<gene>
    <name evidence="1" type="ORF">HPB48_007119</name>
</gene>
<dbReference type="GO" id="GO:0006508">
    <property type="term" value="P:proteolysis"/>
    <property type="evidence" value="ECO:0007669"/>
    <property type="project" value="InterPro"/>
</dbReference>
<comment type="caution">
    <text evidence="1">The sequence shown here is derived from an EMBL/GenBank/DDBJ whole genome shotgun (WGS) entry which is preliminary data.</text>
</comment>
<proteinExistence type="predicted"/>
<dbReference type="Proteomes" id="UP000821853">
    <property type="component" value="Chromosome 2"/>
</dbReference>
<dbReference type="InterPro" id="IPR024079">
    <property type="entry name" value="MetalloPept_cat_dom_sf"/>
</dbReference>
<protein>
    <submittedName>
        <fullName evidence="1">Uncharacterized protein</fullName>
    </submittedName>
</protein>
<keyword evidence="2" id="KW-1185">Reference proteome</keyword>
<dbReference type="GO" id="GO:0004222">
    <property type="term" value="F:metalloendopeptidase activity"/>
    <property type="evidence" value="ECO:0007669"/>
    <property type="project" value="InterPro"/>
</dbReference>
<dbReference type="InterPro" id="IPR000718">
    <property type="entry name" value="Peptidase_M13"/>
</dbReference>
<dbReference type="EMBL" id="JABSTR010000004">
    <property type="protein sequence ID" value="KAH9368565.1"/>
    <property type="molecule type" value="Genomic_DNA"/>
</dbReference>